<dbReference type="InterPro" id="IPR006904">
    <property type="entry name" value="DUF716"/>
</dbReference>
<dbReference type="InterPro" id="IPR042127">
    <property type="entry name" value="TMEM45"/>
</dbReference>
<comment type="subcellular location">
    <subcellularLocation>
        <location evidence="1">Membrane</location>
        <topology evidence="1">Multi-pass membrane protein</topology>
    </subcellularLocation>
</comment>
<evidence type="ECO:0000256" key="5">
    <source>
        <dbReference type="ARBA" id="ARBA00023136"/>
    </source>
</evidence>
<comment type="similarity">
    <text evidence="2">Belongs to the TMEM45 family.</text>
</comment>
<dbReference type="AlphaFoldDB" id="D8TS55"/>
<accession>D8TS55</accession>
<dbReference type="FunCoup" id="D8TS55">
    <property type="interactions" value="44"/>
</dbReference>
<dbReference type="KEGG" id="vcn:VOLCADRAFT_89557"/>
<keyword evidence="4 6" id="KW-1133">Transmembrane helix</keyword>
<dbReference type="Pfam" id="PF04819">
    <property type="entry name" value="DUF716"/>
    <property type="match status" value="1"/>
</dbReference>
<dbReference type="PANTHER" id="PTHR16007">
    <property type="entry name" value="EPIDIDYMAL MEMBRANE PROTEIN E9-RELATED"/>
    <property type="match status" value="1"/>
</dbReference>
<feature type="transmembrane region" description="Helical" evidence="6">
    <location>
        <begin position="12"/>
        <end position="32"/>
    </location>
</feature>
<evidence type="ECO:0000256" key="1">
    <source>
        <dbReference type="ARBA" id="ARBA00004141"/>
    </source>
</evidence>
<feature type="transmembrane region" description="Helical" evidence="6">
    <location>
        <begin position="185"/>
        <end position="204"/>
    </location>
</feature>
<dbReference type="RefSeq" id="XP_002949273.1">
    <property type="nucleotide sequence ID" value="XM_002949227.1"/>
</dbReference>
<evidence type="ECO:0000256" key="4">
    <source>
        <dbReference type="ARBA" id="ARBA00022989"/>
    </source>
</evidence>
<feature type="transmembrane region" description="Helical" evidence="6">
    <location>
        <begin position="142"/>
        <end position="165"/>
    </location>
</feature>
<evidence type="ECO:0000256" key="2">
    <source>
        <dbReference type="ARBA" id="ARBA00006948"/>
    </source>
</evidence>
<gene>
    <name evidence="7" type="ORF">VOLCADRAFT_89557</name>
</gene>
<proteinExistence type="inferred from homology"/>
<name>D8TS55_VOLCA</name>
<dbReference type="GO" id="GO:0016020">
    <property type="term" value="C:membrane"/>
    <property type="evidence" value="ECO:0007669"/>
    <property type="project" value="UniProtKB-SubCell"/>
</dbReference>
<evidence type="ECO:0000256" key="6">
    <source>
        <dbReference type="SAM" id="Phobius"/>
    </source>
</evidence>
<dbReference type="EMBL" id="GL378334">
    <property type="protein sequence ID" value="EFJ49766.1"/>
    <property type="molecule type" value="Genomic_DNA"/>
</dbReference>
<dbReference type="GeneID" id="9616092"/>
<protein>
    <submittedName>
        <fullName evidence="7">Uncharacterized protein</fullName>
    </submittedName>
</protein>
<feature type="transmembrane region" description="Helical" evidence="6">
    <location>
        <begin position="111"/>
        <end position="130"/>
    </location>
</feature>
<reference evidence="7 8" key="1">
    <citation type="journal article" date="2010" name="Science">
        <title>Genomic analysis of organismal complexity in the multicellular green alga Volvox carteri.</title>
        <authorList>
            <person name="Prochnik S.E."/>
            <person name="Umen J."/>
            <person name="Nedelcu A.M."/>
            <person name="Hallmann A."/>
            <person name="Miller S.M."/>
            <person name="Nishii I."/>
            <person name="Ferris P."/>
            <person name="Kuo A."/>
            <person name="Mitros T."/>
            <person name="Fritz-Laylin L.K."/>
            <person name="Hellsten U."/>
            <person name="Chapman J."/>
            <person name="Simakov O."/>
            <person name="Rensing S.A."/>
            <person name="Terry A."/>
            <person name="Pangilinan J."/>
            <person name="Kapitonov V."/>
            <person name="Jurka J."/>
            <person name="Salamov A."/>
            <person name="Shapiro H."/>
            <person name="Schmutz J."/>
            <person name="Grimwood J."/>
            <person name="Lindquist E."/>
            <person name="Lucas S."/>
            <person name="Grigoriev I.V."/>
            <person name="Schmitt R."/>
            <person name="Kirk D."/>
            <person name="Rokhsar D.S."/>
        </authorList>
    </citation>
    <scope>NUCLEOTIDE SEQUENCE [LARGE SCALE GENOMIC DNA]</scope>
    <source>
        <strain evidence="8">f. Nagariensis / Eve</strain>
    </source>
</reference>
<keyword evidence="8" id="KW-1185">Reference proteome</keyword>
<dbReference type="Proteomes" id="UP000001058">
    <property type="component" value="Unassembled WGS sequence"/>
</dbReference>
<dbReference type="OrthoDB" id="551896at2759"/>
<evidence type="ECO:0000256" key="3">
    <source>
        <dbReference type="ARBA" id="ARBA00022692"/>
    </source>
</evidence>
<organism evidence="8">
    <name type="scientific">Volvox carteri f. nagariensis</name>
    <dbReference type="NCBI Taxonomy" id="3068"/>
    <lineage>
        <taxon>Eukaryota</taxon>
        <taxon>Viridiplantae</taxon>
        <taxon>Chlorophyta</taxon>
        <taxon>core chlorophytes</taxon>
        <taxon>Chlorophyceae</taxon>
        <taxon>CS clade</taxon>
        <taxon>Chlamydomonadales</taxon>
        <taxon>Volvocaceae</taxon>
        <taxon>Volvox</taxon>
    </lineage>
</organism>
<dbReference type="PANTHER" id="PTHR16007:SF15">
    <property type="entry name" value="TRANSMEMBRANE PROTEIN 45B"/>
    <property type="match status" value="1"/>
</dbReference>
<evidence type="ECO:0000313" key="8">
    <source>
        <dbReference type="Proteomes" id="UP000001058"/>
    </source>
</evidence>
<sequence>MALSRYPVESALKAIGGILLFILQITYGGYKYLVCPASIRTGRLVTQHLNSWSHATMNLGFSLSGIVELLGAYVKFPAGTNLGILSGAFLIEAMLFSMHEKNGHLDQTVHWLLAQACWAGAVFSVLEAAFPENFLLTAGRAGSMLIQGTWFCQTAAVLFGGKLIWNDMFTFPDSASAIEDEAPAMFLPMIFTYHLLLVTIYMVAGKS</sequence>
<dbReference type="InParanoid" id="D8TS55"/>
<evidence type="ECO:0000313" key="7">
    <source>
        <dbReference type="EMBL" id="EFJ49766.1"/>
    </source>
</evidence>
<keyword evidence="5 6" id="KW-0472">Membrane</keyword>
<keyword evidence="3 6" id="KW-0812">Transmembrane</keyword>